<evidence type="ECO:0000256" key="9">
    <source>
        <dbReference type="ARBA" id="ARBA00048741"/>
    </source>
</evidence>
<accession>A0AAW1RA71</accession>
<keyword evidence="7" id="KW-0315">Glutamine amidotransferase</keyword>
<evidence type="ECO:0000256" key="4">
    <source>
        <dbReference type="ARBA" id="ARBA00022741"/>
    </source>
</evidence>
<dbReference type="GO" id="GO:0006529">
    <property type="term" value="P:asparagine biosynthetic process"/>
    <property type="evidence" value="ECO:0007669"/>
    <property type="project" value="UniProtKB-KW"/>
</dbReference>
<dbReference type="SUPFAM" id="SSF56235">
    <property type="entry name" value="N-terminal nucleophile aminohydrolases (Ntn hydrolases)"/>
    <property type="match status" value="1"/>
</dbReference>
<evidence type="ECO:0000313" key="12">
    <source>
        <dbReference type="Proteomes" id="UP001445335"/>
    </source>
</evidence>
<keyword evidence="12" id="KW-1185">Reference proteome</keyword>
<dbReference type="InterPro" id="IPR050795">
    <property type="entry name" value="Asn_Synthetase"/>
</dbReference>
<keyword evidence="6" id="KW-0061">Asparagine biosynthesis</keyword>
<keyword evidence="3" id="KW-0028">Amino-acid biosynthesis</keyword>
<evidence type="ECO:0000256" key="7">
    <source>
        <dbReference type="ARBA" id="ARBA00022962"/>
    </source>
</evidence>
<keyword evidence="4" id="KW-0547">Nucleotide-binding</keyword>
<evidence type="ECO:0000313" key="11">
    <source>
        <dbReference type="EMBL" id="KAK9830910.1"/>
    </source>
</evidence>
<dbReference type="GO" id="GO:0004066">
    <property type="term" value="F:asparagine synthase (glutamine-hydrolyzing) activity"/>
    <property type="evidence" value="ECO:0007669"/>
    <property type="project" value="UniProtKB-EC"/>
</dbReference>
<dbReference type="EMBL" id="JALJOU010000049">
    <property type="protein sequence ID" value="KAK9830910.1"/>
    <property type="molecule type" value="Genomic_DNA"/>
</dbReference>
<comment type="catalytic activity">
    <reaction evidence="9">
        <text>L-aspartate + L-glutamine + ATP + H2O = L-asparagine + L-glutamate + AMP + diphosphate + H(+)</text>
        <dbReference type="Rhea" id="RHEA:12228"/>
        <dbReference type="ChEBI" id="CHEBI:15377"/>
        <dbReference type="ChEBI" id="CHEBI:15378"/>
        <dbReference type="ChEBI" id="CHEBI:29985"/>
        <dbReference type="ChEBI" id="CHEBI:29991"/>
        <dbReference type="ChEBI" id="CHEBI:30616"/>
        <dbReference type="ChEBI" id="CHEBI:33019"/>
        <dbReference type="ChEBI" id="CHEBI:58048"/>
        <dbReference type="ChEBI" id="CHEBI:58359"/>
        <dbReference type="ChEBI" id="CHEBI:456215"/>
        <dbReference type="EC" id="6.3.5.4"/>
    </reaction>
</comment>
<dbReference type="SUPFAM" id="SSF52402">
    <property type="entry name" value="Adenine nucleotide alpha hydrolases-like"/>
    <property type="match status" value="1"/>
</dbReference>
<evidence type="ECO:0000256" key="8">
    <source>
        <dbReference type="ARBA" id="ARBA00029440"/>
    </source>
</evidence>
<dbReference type="Pfam" id="PF13537">
    <property type="entry name" value="GATase_7"/>
    <property type="match status" value="1"/>
</dbReference>
<dbReference type="GO" id="GO:0005829">
    <property type="term" value="C:cytosol"/>
    <property type="evidence" value="ECO:0007669"/>
    <property type="project" value="TreeGrafter"/>
</dbReference>
<gene>
    <name evidence="11" type="ORF">WJX81_003859</name>
</gene>
<dbReference type="PANTHER" id="PTHR11772">
    <property type="entry name" value="ASPARAGINE SYNTHETASE"/>
    <property type="match status" value="1"/>
</dbReference>
<dbReference type="InterPro" id="IPR006426">
    <property type="entry name" value="Asn_synth_AEB"/>
</dbReference>
<dbReference type="PROSITE" id="PS51278">
    <property type="entry name" value="GATASE_TYPE_2"/>
    <property type="match status" value="1"/>
</dbReference>
<dbReference type="EC" id="6.3.5.4" evidence="1"/>
<dbReference type="InterPro" id="IPR001962">
    <property type="entry name" value="Asn_synthase"/>
</dbReference>
<evidence type="ECO:0000259" key="10">
    <source>
        <dbReference type="PROSITE" id="PS51278"/>
    </source>
</evidence>
<organism evidence="11 12">
    <name type="scientific">Elliptochloris bilobata</name>
    <dbReference type="NCBI Taxonomy" id="381761"/>
    <lineage>
        <taxon>Eukaryota</taxon>
        <taxon>Viridiplantae</taxon>
        <taxon>Chlorophyta</taxon>
        <taxon>core chlorophytes</taxon>
        <taxon>Trebouxiophyceae</taxon>
        <taxon>Trebouxiophyceae incertae sedis</taxon>
        <taxon>Elliptochloris clade</taxon>
        <taxon>Elliptochloris</taxon>
    </lineage>
</organism>
<feature type="domain" description="Glutamine amidotransferase type-2" evidence="10">
    <location>
        <begin position="2"/>
        <end position="199"/>
    </location>
</feature>
<dbReference type="PANTHER" id="PTHR11772:SF2">
    <property type="entry name" value="ASPARAGINE SYNTHETASE [GLUTAMINE-HYDROLYZING]"/>
    <property type="match status" value="1"/>
</dbReference>
<dbReference type="NCBIfam" id="NF006949">
    <property type="entry name" value="PRK09431.1"/>
    <property type="match status" value="1"/>
</dbReference>
<reference evidence="11 12" key="1">
    <citation type="journal article" date="2024" name="Nat. Commun.">
        <title>Phylogenomics reveals the evolutionary origins of lichenization in chlorophyte algae.</title>
        <authorList>
            <person name="Puginier C."/>
            <person name="Libourel C."/>
            <person name="Otte J."/>
            <person name="Skaloud P."/>
            <person name="Haon M."/>
            <person name="Grisel S."/>
            <person name="Petersen M."/>
            <person name="Berrin J.G."/>
            <person name="Delaux P.M."/>
            <person name="Dal Grande F."/>
            <person name="Keller J."/>
        </authorList>
    </citation>
    <scope>NUCLEOTIDE SEQUENCE [LARGE SCALE GENOMIC DNA]</scope>
    <source>
        <strain evidence="11 12">SAG 245.80</strain>
    </source>
</reference>
<dbReference type="Gene3D" id="3.40.50.620">
    <property type="entry name" value="HUPs"/>
    <property type="match status" value="1"/>
</dbReference>
<comment type="caution">
    <text evidence="11">The sequence shown here is derived from an EMBL/GenBank/DDBJ whole genome shotgun (WGS) entry which is preliminary data.</text>
</comment>
<dbReference type="InterPro" id="IPR033738">
    <property type="entry name" value="AsnB_N"/>
</dbReference>
<protein>
    <recommendedName>
        <fullName evidence="1">asparagine synthase (glutamine-hydrolyzing)</fullName>
        <ecNumber evidence="1">6.3.5.4</ecNumber>
    </recommendedName>
</protein>
<dbReference type="AlphaFoldDB" id="A0AAW1RA71"/>
<dbReference type="Pfam" id="PF00733">
    <property type="entry name" value="Asn_synthase"/>
    <property type="match status" value="2"/>
</dbReference>
<evidence type="ECO:0000256" key="2">
    <source>
        <dbReference type="ARBA" id="ARBA00022598"/>
    </source>
</evidence>
<dbReference type="CDD" id="cd00712">
    <property type="entry name" value="AsnB"/>
    <property type="match status" value="1"/>
</dbReference>
<keyword evidence="5" id="KW-0067">ATP-binding</keyword>
<sequence>MCGILAAIGLTGDPEKLRRMMLKQSKLIRHRGPDATAIWQSAQTSAGTTSFLSFERLQIIDVTDGGKQPFVIETPEGNIAWALNSEIYNHEEVKAQHLPGVRIVKDSKSDSAIIGHLYQKMGCTDALWDMLDGIFACVVVDERTGEFCAARDPIGVCPLYWGRSADGGTWFCSELKGLQAQCEHFEIFPPGHCYRSSTGKCERWYKPAWLQPGRVPSAPADLGTIHDALVAAVVKRLMSDAPLGVLLSGGLDSSLVASIAVRHQKEARNAYDTQQRIHTFSIGIAGSPDLAAARGVAAFLGTQHHEFTFTVEEGIDAVHDLIYHIESFEQVRSAVPMYLLSRRIKAAGFKVVLSGEGADEVYGGYLFFHKAPSPRAFHEETVALVERLHQFDVMRANKAPFAWGLEPRVPFLDKAFLDVSMAVDPAEKMINMADKPDGRHLCMEKYLLRKAFDHPEQPYLPEAVLWRQKEQFSDGVGYDWVDGLKAHAAKVVTDEMWAGRAARWPDQPPATREYFLLRSIFEEHFPSPSALATVPTGLSIACSTPAAIAWDPDWADTHEISGRAMKSVHDAGAGFSYERREAPMANGHASHNPAPGTPAFKAAPLAPPLTLAPAVQPART</sequence>
<proteinExistence type="predicted"/>
<dbReference type="CDD" id="cd01991">
    <property type="entry name" value="Asn_synthase_B_C"/>
    <property type="match status" value="1"/>
</dbReference>
<dbReference type="Gene3D" id="3.60.20.10">
    <property type="entry name" value="Glutamine Phosphoribosylpyrophosphate, subunit 1, domain 1"/>
    <property type="match status" value="1"/>
</dbReference>
<evidence type="ECO:0000256" key="3">
    <source>
        <dbReference type="ARBA" id="ARBA00022605"/>
    </source>
</evidence>
<evidence type="ECO:0000256" key="5">
    <source>
        <dbReference type="ARBA" id="ARBA00022840"/>
    </source>
</evidence>
<comment type="pathway">
    <text evidence="8">Amino-acid biosynthesis.</text>
</comment>
<dbReference type="NCBIfam" id="TIGR01536">
    <property type="entry name" value="asn_synth_AEB"/>
    <property type="match status" value="1"/>
</dbReference>
<name>A0AAW1RA71_9CHLO</name>
<dbReference type="InterPro" id="IPR014729">
    <property type="entry name" value="Rossmann-like_a/b/a_fold"/>
</dbReference>
<dbReference type="InterPro" id="IPR017932">
    <property type="entry name" value="GATase_2_dom"/>
</dbReference>
<evidence type="ECO:0000256" key="1">
    <source>
        <dbReference type="ARBA" id="ARBA00012737"/>
    </source>
</evidence>
<keyword evidence="2" id="KW-0436">Ligase</keyword>
<dbReference type="InterPro" id="IPR029055">
    <property type="entry name" value="Ntn_hydrolases_N"/>
</dbReference>
<evidence type="ECO:0000256" key="6">
    <source>
        <dbReference type="ARBA" id="ARBA00022888"/>
    </source>
</evidence>
<dbReference type="GO" id="GO:0005524">
    <property type="term" value="F:ATP binding"/>
    <property type="evidence" value="ECO:0007669"/>
    <property type="project" value="UniProtKB-KW"/>
</dbReference>
<dbReference type="Proteomes" id="UP001445335">
    <property type="component" value="Unassembled WGS sequence"/>
</dbReference>